<reference evidence="2 3" key="1">
    <citation type="submission" date="2018-06" db="EMBL/GenBank/DDBJ databases">
        <title>Pseudomonas diversity within urban Lake Michigan freshwaters.</title>
        <authorList>
            <person name="Batrich M."/>
            <person name="Hatzopoulos T."/>
            <person name="Putonti C."/>
        </authorList>
    </citation>
    <scope>NUCLEOTIDE SEQUENCE [LARGE SCALE GENOMIC DNA]</scope>
    <source>
        <strain evidence="2 3">MB-090714</strain>
    </source>
</reference>
<dbReference type="Proteomes" id="UP000248146">
    <property type="component" value="Unassembled WGS sequence"/>
</dbReference>
<proteinExistence type="predicted"/>
<feature type="signal peptide" evidence="1">
    <location>
        <begin position="1"/>
        <end position="24"/>
    </location>
</feature>
<evidence type="ECO:0000256" key="1">
    <source>
        <dbReference type="SAM" id="SignalP"/>
    </source>
</evidence>
<evidence type="ECO:0000313" key="2">
    <source>
        <dbReference type="EMBL" id="PYC29605.1"/>
    </source>
</evidence>
<keyword evidence="1" id="KW-0732">Signal</keyword>
<protein>
    <recommendedName>
        <fullName evidence="4">Lipoprotein</fullName>
    </recommendedName>
</protein>
<dbReference type="RefSeq" id="WP_110680746.1">
    <property type="nucleotide sequence ID" value="NZ_QJRX01000001.1"/>
</dbReference>
<organism evidence="2 3">
    <name type="scientific">Aquipseudomonas alcaligenes</name>
    <name type="common">Pseudomonas alcaligenes</name>
    <dbReference type="NCBI Taxonomy" id="43263"/>
    <lineage>
        <taxon>Bacteria</taxon>
        <taxon>Pseudomonadati</taxon>
        <taxon>Pseudomonadota</taxon>
        <taxon>Gammaproteobacteria</taxon>
        <taxon>Pseudomonadales</taxon>
        <taxon>Pseudomonadaceae</taxon>
        <taxon>Aquipseudomonas</taxon>
    </lineage>
</organism>
<name>A0A2V4L6L4_AQUAC</name>
<accession>A0A2V4L6L4</accession>
<dbReference type="OrthoDB" id="6636552at2"/>
<evidence type="ECO:0000313" key="3">
    <source>
        <dbReference type="Proteomes" id="UP000248146"/>
    </source>
</evidence>
<dbReference type="AlphaFoldDB" id="A0A2V4L6L4"/>
<dbReference type="EMBL" id="QJRX01000001">
    <property type="protein sequence ID" value="PYC29605.1"/>
    <property type="molecule type" value="Genomic_DNA"/>
</dbReference>
<sequence length="89" mass="9705">MNASSHMRLIVSSALLLLAGCSEADTPRSQFLAGCIQTGTPESLCTCTIEKLEEKYSEQAFTELTTPDVDPSDRLLRDAMTFAMICQAE</sequence>
<evidence type="ECO:0008006" key="4">
    <source>
        <dbReference type="Google" id="ProtNLM"/>
    </source>
</evidence>
<gene>
    <name evidence="2" type="ORF">DMO17_02605</name>
</gene>
<feature type="chain" id="PRO_5015995866" description="Lipoprotein" evidence="1">
    <location>
        <begin position="25"/>
        <end position="89"/>
    </location>
</feature>
<comment type="caution">
    <text evidence="2">The sequence shown here is derived from an EMBL/GenBank/DDBJ whole genome shotgun (WGS) entry which is preliminary data.</text>
</comment>